<dbReference type="EMBL" id="GBRH01229093">
    <property type="protein sequence ID" value="JAD68802.1"/>
    <property type="molecule type" value="Transcribed_RNA"/>
</dbReference>
<accession>A0A0A9CBA9</accession>
<feature type="compositionally biased region" description="Polar residues" evidence="1">
    <location>
        <begin position="88"/>
        <end position="106"/>
    </location>
</feature>
<protein>
    <submittedName>
        <fullName evidence="2">Uncharacterized protein</fullName>
    </submittedName>
</protein>
<feature type="region of interest" description="Disordered" evidence="1">
    <location>
        <begin position="1"/>
        <end position="28"/>
    </location>
</feature>
<evidence type="ECO:0000256" key="1">
    <source>
        <dbReference type="SAM" id="MobiDB-lite"/>
    </source>
</evidence>
<organism evidence="2">
    <name type="scientific">Arundo donax</name>
    <name type="common">Giant reed</name>
    <name type="synonym">Donax arundinaceus</name>
    <dbReference type="NCBI Taxonomy" id="35708"/>
    <lineage>
        <taxon>Eukaryota</taxon>
        <taxon>Viridiplantae</taxon>
        <taxon>Streptophyta</taxon>
        <taxon>Embryophyta</taxon>
        <taxon>Tracheophyta</taxon>
        <taxon>Spermatophyta</taxon>
        <taxon>Magnoliopsida</taxon>
        <taxon>Liliopsida</taxon>
        <taxon>Poales</taxon>
        <taxon>Poaceae</taxon>
        <taxon>PACMAD clade</taxon>
        <taxon>Arundinoideae</taxon>
        <taxon>Arundineae</taxon>
        <taxon>Arundo</taxon>
    </lineage>
</organism>
<feature type="region of interest" description="Disordered" evidence="1">
    <location>
        <begin position="63"/>
        <end position="106"/>
    </location>
</feature>
<proteinExistence type="predicted"/>
<sequence length="264" mass="29695">MHATAMLFEDADNQAVKDNDQSLPGRPSAIQNMHRINMLMQSLIEDPLEEENEGFWYTVNTQESGRQRDESASRHLAPGDPSQHAPLGTQSTPQLVAQGDPNENSRLSQQIIQAADSEEMQVQNQMENADLLPFTKSLIKQLDTPLLCTPQNAKRQKKKERKAAKADIRDTDKDTDKDTQRKSARLASKPKTRLTVEQQATALLIKKTGFLSQDEELDANAHSRFRAQFTQPLSSKTIKNYRIMFGMERTAEADYQALALEADA</sequence>
<reference evidence="2" key="1">
    <citation type="submission" date="2014-09" db="EMBL/GenBank/DDBJ databases">
        <authorList>
            <person name="Magalhaes I.L.F."/>
            <person name="Oliveira U."/>
            <person name="Santos F.R."/>
            <person name="Vidigal T.H.D.A."/>
            <person name="Brescovit A.D."/>
            <person name="Santos A.J."/>
        </authorList>
    </citation>
    <scope>NUCLEOTIDE SEQUENCE</scope>
    <source>
        <tissue evidence="2">Shoot tissue taken approximately 20 cm above the soil surface</tissue>
    </source>
</reference>
<feature type="compositionally biased region" description="Basic residues" evidence="1">
    <location>
        <begin position="182"/>
        <end position="192"/>
    </location>
</feature>
<feature type="compositionally biased region" description="Basic and acidic residues" evidence="1">
    <location>
        <begin position="163"/>
        <end position="181"/>
    </location>
</feature>
<feature type="region of interest" description="Disordered" evidence="1">
    <location>
        <begin position="149"/>
        <end position="193"/>
    </location>
</feature>
<dbReference type="AlphaFoldDB" id="A0A0A9CBA9"/>
<reference evidence="2" key="2">
    <citation type="journal article" date="2015" name="Data Brief">
        <title>Shoot transcriptome of the giant reed, Arundo donax.</title>
        <authorList>
            <person name="Barrero R.A."/>
            <person name="Guerrero F.D."/>
            <person name="Moolhuijzen P."/>
            <person name="Goolsby J.A."/>
            <person name="Tidwell J."/>
            <person name="Bellgard S.E."/>
            <person name="Bellgard M.I."/>
        </authorList>
    </citation>
    <scope>NUCLEOTIDE SEQUENCE</scope>
    <source>
        <tissue evidence="2">Shoot tissue taken approximately 20 cm above the soil surface</tissue>
    </source>
</reference>
<evidence type="ECO:0000313" key="2">
    <source>
        <dbReference type="EMBL" id="JAD68802.1"/>
    </source>
</evidence>
<name>A0A0A9CBA9_ARUDO</name>